<protein>
    <submittedName>
        <fullName evidence="2">Short-chain dehydrogenase reductase 3b</fullName>
    </submittedName>
</protein>
<proteinExistence type="inferred from homology"/>
<sequence length="291" mass="30367">MFIQNVSSRLKTQRRATMADSNIPKKRLEGKVAIITGAASGIGEAAARLFAESGAYVVIADIQDELGHHVATSIGLNCATYIHCDVSDELQVKATIDWTLTKFGHLDIMFSNAGIGGSRACPSILHMDMAHLNKILTVNVRGMAAAIKHAGLAMVGQGTRGSIICTASVSSVLGGVALHDYTMSKHAIVGLVKSAASELGKHGIRVNCISPYAVATPMLSSAFDEMGGDALGSLEQIISSVSNLKGVVLKAENVADAALFLATDDSSFVSGHNLVVDGGFTVVNHAFGIYK</sequence>
<dbReference type="SUPFAM" id="SSF51735">
    <property type="entry name" value="NAD(P)-binding Rossmann-fold domains"/>
    <property type="match status" value="1"/>
</dbReference>
<keyword evidence="3" id="KW-1185">Reference proteome</keyword>
<dbReference type="PANTHER" id="PTHR42820">
    <property type="entry name" value="SHORT-CHAIN DEHYDROGENASE REDUCTASE"/>
    <property type="match status" value="1"/>
</dbReference>
<reference evidence="2 3" key="1">
    <citation type="journal article" date="2019" name="Nat. Plants">
        <title>Stout camphor tree genome fills gaps in understanding of flowering plant genome evolution.</title>
        <authorList>
            <person name="Chaw S.M."/>
            <person name="Liu Y.C."/>
            <person name="Wu Y.W."/>
            <person name="Wang H.Y."/>
            <person name="Lin C.I."/>
            <person name="Wu C.S."/>
            <person name="Ke H.M."/>
            <person name="Chang L.Y."/>
            <person name="Hsu C.Y."/>
            <person name="Yang H.T."/>
            <person name="Sudianto E."/>
            <person name="Hsu M.H."/>
            <person name="Wu K.P."/>
            <person name="Wang L.N."/>
            <person name="Leebens-Mack J.H."/>
            <person name="Tsai I.J."/>
        </authorList>
    </citation>
    <scope>NUCLEOTIDE SEQUENCE [LARGE SCALE GENOMIC DNA]</scope>
    <source>
        <strain evidence="3">cv. Chaw 1501</strain>
        <tissue evidence="2">Young leaves</tissue>
    </source>
</reference>
<dbReference type="PRINTS" id="PR00081">
    <property type="entry name" value="GDHRDH"/>
</dbReference>
<dbReference type="InterPro" id="IPR020904">
    <property type="entry name" value="Sc_DH/Rdtase_CS"/>
</dbReference>
<gene>
    <name evidence="2" type="ORF">CKAN_00094100</name>
</gene>
<dbReference type="PRINTS" id="PR00080">
    <property type="entry name" value="SDRFAMILY"/>
</dbReference>
<evidence type="ECO:0000313" key="2">
    <source>
        <dbReference type="EMBL" id="RWR72702.1"/>
    </source>
</evidence>
<evidence type="ECO:0000313" key="3">
    <source>
        <dbReference type="Proteomes" id="UP000283530"/>
    </source>
</evidence>
<dbReference type="Proteomes" id="UP000283530">
    <property type="component" value="Unassembled WGS sequence"/>
</dbReference>
<dbReference type="STRING" id="337451.A0A443N2G9"/>
<accession>A0A443N2G9</accession>
<dbReference type="InterPro" id="IPR036291">
    <property type="entry name" value="NAD(P)-bd_dom_sf"/>
</dbReference>
<organism evidence="2 3">
    <name type="scientific">Cinnamomum micranthum f. kanehirae</name>
    <dbReference type="NCBI Taxonomy" id="337451"/>
    <lineage>
        <taxon>Eukaryota</taxon>
        <taxon>Viridiplantae</taxon>
        <taxon>Streptophyta</taxon>
        <taxon>Embryophyta</taxon>
        <taxon>Tracheophyta</taxon>
        <taxon>Spermatophyta</taxon>
        <taxon>Magnoliopsida</taxon>
        <taxon>Magnoliidae</taxon>
        <taxon>Laurales</taxon>
        <taxon>Lauraceae</taxon>
        <taxon>Cinnamomum</taxon>
    </lineage>
</organism>
<dbReference type="EMBL" id="QPKB01000001">
    <property type="protein sequence ID" value="RWR72702.1"/>
    <property type="molecule type" value="Genomic_DNA"/>
</dbReference>
<dbReference type="AlphaFoldDB" id="A0A443N2G9"/>
<dbReference type="Gene3D" id="3.40.50.720">
    <property type="entry name" value="NAD(P)-binding Rossmann-like Domain"/>
    <property type="match status" value="1"/>
</dbReference>
<comment type="caution">
    <text evidence="2">The sequence shown here is derived from an EMBL/GenBank/DDBJ whole genome shotgun (WGS) entry which is preliminary data.</text>
</comment>
<dbReference type="Pfam" id="PF13561">
    <property type="entry name" value="adh_short_C2"/>
    <property type="match status" value="1"/>
</dbReference>
<dbReference type="InterPro" id="IPR002347">
    <property type="entry name" value="SDR_fam"/>
</dbReference>
<evidence type="ECO:0000256" key="1">
    <source>
        <dbReference type="ARBA" id="ARBA00006484"/>
    </source>
</evidence>
<dbReference type="PROSITE" id="PS00061">
    <property type="entry name" value="ADH_SHORT"/>
    <property type="match status" value="1"/>
</dbReference>
<dbReference type="FunFam" id="3.40.50.720:FF:000084">
    <property type="entry name" value="Short-chain dehydrogenase reductase"/>
    <property type="match status" value="1"/>
</dbReference>
<name>A0A443N2G9_9MAGN</name>
<dbReference type="PANTHER" id="PTHR42820:SF1">
    <property type="entry name" value="SHORT-CHAIN DEHYDROGENASE_REDUCTASE FAMILY PROTEIN"/>
    <property type="match status" value="1"/>
</dbReference>
<dbReference type="OrthoDB" id="294295at2759"/>
<comment type="similarity">
    <text evidence="1">Belongs to the short-chain dehydrogenases/reductases (SDR) family.</text>
</comment>